<dbReference type="eggNOG" id="COG2378">
    <property type="taxonomic scope" value="Bacteria"/>
</dbReference>
<dbReference type="OrthoDB" id="142749at2"/>
<dbReference type="PANTHER" id="PTHR34580">
    <property type="match status" value="1"/>
</dbReference>
<name>A7NMJ2_ROSCS</name>
<proteinExistence type="predicted"/>
<dbReference type="PROSITE" id="PS52050">
    <property type="entry name" value="WYL"/>
    <property type="match status" value="1"/>
</dbReference>
<accession>A7NMJ2</accession>
<feature type="domain" description="WCX" evidence="2">
    <location>
        <begin position="255"/>
        <end position="332"/>
    </location>
</feature>
<feature type="domain" description="WYL" evidence="1">
    <location>
        <begin position="170"/>
        <end position="236"/>
    </location>
</feature>
<dbReference type="InterPro" id="IPR057727">
    <property type="entry name" value="WCX_dom"/>
</dbReference>
<gene>
    <name evidence="3" type="ordered locus">Rcas_2683</name>
</gene>
<dbReference type="EMBL" id="CP000804">
    <property type="protein sequence ID" value="ABU58754.1"/>
    <property type="molecule type" value="Genomic_DNA"/>
</dbReference>
<evidence type="ECO:0000259" key="1">
    <source>
        <dbReference type="Pfam" id="PF13280"/>
    </source>
</evidence>
<sequence length="348" mass="39715">MTEQRRRGGDKRSSLLIHRRRLFLIRRLIRGSATAEELINEANTTFTDVPEGIYPADASAALRRDIAALRVEYGCAIERDDDGVYTLKSPGSLALIDLPDHEIEAVAFLLDVYRESDLPIAAPIGTFLARIGALMPEDRQNRLNSLTASPKVERPYAPIEGVTEMMRALKGVLRKREVEFDYRSPHTPDGAALHHRVAPLEFVYREGHTYLDAFCLASDVPELVGQFVFYRLNRIVASSLRRLPQALRRDYRRPTYALRYRLAPAVARQRDVAKWFPETEIDYAADGSATVTAVTNDLWRAHQILMRYREHCRVIEPAPLIEMMRASIERMAALYLTDAVMQIHEDIR</sequence>
<dbReference type="RefSeq" id="WP_012121178.1">
    <property type="nucleotide sequence ID" value="NC_009767.1"/>
</dbReference>
<dbReference type="Pfam" id="PF25583">
    <property type="entry name" value="WCX"/>
    <property type="match status" value="1"/>
</dbReference>
<dbReference type="HOGENOM" id="CLU_813018_0_0_0"/>
<evidence type="ECO:0000259" key="2">
    <source>
        <dbReference type="Pfam" id="PF25583"/>
    </source>
</evidence>
<dbReference type="InterPro" id="IPR051534">
    <property type="entry name" value="CBASS_pafABC_assoc_protein"/>
</dbReference>
<organism evidence="3 4">
    <name type="scientific">Roseiflexus castenholzii (strain DSM 13941 / HLO8)</name>
    <dbReference type="NCBI Taxonomy" id="383372"/>
    <lineage>
        <taxon>Bacteria</taxon>
        <taxon>Bacillati</taxon>
        <taxon>Chloroflexota</taxon>
        <taxon>Chloroflexia</taxon>
        <taxon>Chloroflexales</taxon>
        <taxon>Roseiflexineae</taxon>
        <taxon>Roseiflexaceae</taxon>
        <taxon>Roseiflexus</taxon>
    </lineage>
</organism>
<evidence type="ECO:0000313" key="3">
    <source>
        <dbReference type="EMBL" id="ABU58754.1"/>
    </source>
</evidence>
<dbReference type="InterPro" id="IPR026881">
    <property type="entry name" value="WYL_dom"/>
</dbReference>
<dbReference type="PANTHER" id="PTHR34580:SF1">
    <property type="entry name" value="PROTEIN PAFC"/>
    <property type="match status" value="1"/>
</dbReference>
<keyword evidence="4" id="KW-1185">Reference proteome</keyword>
<dbReference type="STRING" id="383372.Rcas_2683"/>
<reference evidence="3 4" key="1">
    <citation type="submission" date="2007-08" db="EMBL/GenBank/DDBJ databases">
        <title>Complete sequence of Roseiflexus castenholzii DSM 13941.</title>
        <authorList>
            <consortium name="US DOE Joint Genome Institute"/>
            <person name="Copeland A."/>
            <person name="Lucas S."/>
            <person name="Lapidus A."/>
            <person name="Barry K."/>
            <person name="Glavina del Rio T."/>
            <person name="Dalin E."/>
            <person name="Tice H."/>
            <person name="Pitluck S."/>
            <person name="Thompson L.S."/>
            <person name="Brettin T."/>
            <person name="Bruce D."/>
            <person name="Detter J.C."/>
            <person name="Han C."/>
            <person name="Tapia R."/>
            <person name="Schmutz J."/>
            <person name="Larimer F."/>
            <person name="Land M."/>
            <person name="Hauser L."/>
            <person name="Kyrpides N."/>
            <person name="Mikhailova N."/>
            <person name="Bryant D.A."/>
            <person name="Hanada S."/>
            <person name="Tsukatani Y."/>
            <person name="Richardson P."/>
        </authorList>
    </citation>
    <scope>NUCLEOTIDE SEQUENCE [LARGE SCALE GENOMIC DNA]</scope>
    <source>
        <strain evidence="4">DSM 13941 / HLO8</strain>
    </source>
</reference>
<dbReference type="AlphaFoldDB" id="A7NMJ2"/>
<dbReference type="Proteomes" id="UP000000263">
    <property type="component" value="Chromosome"/>
</dbReference>
<evidence type="ECO:0000313" key="4">
    <source>
        <dbReference type="Proteomes" id="UP000000263"/>
    </source>
</evidence>
<dbReference type="KEGG" id="rca:Rcas_2683"/>
<protein>
    <submittedName>
        <fullName evidence="3">Transcriptional regulator-like protein</fullName>
    </submittedName>
</protein>
<dbReference type="Pfam" id="PF13280">
    <property type="entry name" value="WYL"/>
    <property type="match status" value="1"/>
</dbReference>